<dbReference type="Pfam" id="PF00440">
    <property type="entry name" value="TetR_N"/>
    <property type="match status" value="1"/>
</dbReference>
<accession>A0A2W2EQT4</accession>
<dbReference type="OrthoDB" id="3403733at2"/>
<evidence type="ECO:0000259" key="3">
    <source>
        <dbReference type="PROSITE" id="PS50977"/>
    </source>
</evidence>
<keyword evidence="1 2" id="KW-0238">DNA-binding</keyword>
<dbReference type="EMBL" id="POTY01000061">
    <property type="protein sequence ID" value="PZG19129.1"/>
    <property type="molecule type" value="Genomic_DNA"/>
</dbReference>
<comment type="caution">
    <text evidence="4">The sequence shown here is derived from an EMBL/GenBank/DDBJ whole genome shotgun (WGS) entry which is preliminary data.</text>
</comment>
<dbReference type="GO" id="GO:0000976">
    <property type="term" value="F:transcription cis-regulatory region binding"/>
    <property type="evidence" value="ECO:0007669"/>
    <property type="project" value="TreeGrafter"/>
</dbReference>
<dbReference type="PRINTS" id="PR00455">
    <property type="entry name" value="HTHTETR"/>
</dbReference>
<reference evidence="4 5" key="1">
    <citation type="submission" date="2018-01" db="EMBL/GenBank/DDBJ databases">
        <title>Draft genome sequence of Jishengella sp. NA12.</title>
        <authorList>
            <person name="Sahin N."/>
            <person name="Ay H."/>
            <person name="Saygin H."/>
        </authorList>
    </citation>
    <scope>NUCLEOTIDE SEQUENCE [LARGE SCALE GENOMIC DNA]</scope>
    <source>
        <strain evidence="4 5">NA12</strain>
    </source>
</reference>
<dbReference type="Proteomes" id="UP000248924">
    <property type="component" value="Unassembled WGS sequence"/>
</dbReference>
<feature type="domain" description="HTH tetR-type" evidence="3">
    <location>
        <begin position="9"/>
        <end position="69"/>
    </location>
</feature>
<evidence type="ECO:0000256" key="2">
    <source>
        <dbReference type="PROSITE-ProRule" id="PRU00335"/>
    </source>
</evidence>
<evidence type="ECO:0000256" key="1">
    <source>
        <dbReference type="ARBA" id="ARBA00023125"/>
    </source>
</evidence>
<dbReference type="InterPro" id="IPR050109">
    <property type="entry name" value="HTH-type_TetR-like_transc_reg"/>
</dbReference>
<dbReference type="InterPro" id="IPR001647">
    <property type="entry name" value="HTH_TetR"/>
</dbReference>
<feature type="DNA-binding region" description="H-T-H motif" evidence="2">
    <location>
        <begin position="32"/>
        <end position="51"/>
    </location>
</feature>
<gene>
    <name evidence="4" type="ORF">C1I95_12255</name>
</gene>
<proteinExistence type="predicted"/>
<evidence type="ECO:0000313" key="4">
    <source>
        <dbReference type="EMBL" id="PZG19129.1"/>
    </source>
</evidence>
<dbReference type="SUPFAM" id="SSF46689">
    <property type="entry name" value="Homeodomain-like"/>
    <property type="match status" value="1"/>
</dbReference>
<sequence>MRAMPASDLTGRARLREAALRLFAERGFAATSARAVAAAAGLSPALVIHHFGSKEGLRAAVDEDVLGRIGAALRDLDGGTEDLMASLGVVSARMFGADPVLRGYLRRVLLEDSPASAALFARLLAGARAELDRLTAAEGGRSGGETEWAPFQMLCLILGPLLLEPVMQPNVDRPMFDPEVLAGRSAANQRLLRHGLFGQPPSIADSQPGD</sequence>
<dbReference type="AlphaFoldDB" id="A0A2W2EQT4"/>
<evidence type="ECO:0000313" key="5">
    <source>
        <dbReference type="Proteomes" id="UP000248924"/>
    </source>
</evidence>
<dbReference type="PROSITE" id="PS50977">
    <property type="entry name" value="HTH_TETR_2"/>
    <property type="match status" value="1"/>
</dbReference>
<dbReference type="RefSeq" id="WP_111213931.1">
    <property type="nucleotide sequence ID" value="NZ_POTY01000061.1"/>
</dbReference>
<dbReference type="InterPro" id="IPR009057">
    <property type="entry name" value="Homeodomain-like_sf"/>
</dbReference>
<dbReference type="PANTHER" id="PTHR30055:SF146">
    <property type="entry name" value="HTH-TYPE TRANSCRIPTIONAL DUAL REGULATOR CECR"/>
    <property type="match status" value="1"/>
</dbReference>
<dbReference type="PANTHER" id="PTHR30055">
    <property type="entry name" value="HTH-TYPE TRANSCRIPTIONAL REGULATOR RUTR"/>
    <property type="match status" value="1"/>
</dbReference>
<organism evidence="4 5">
    <name type="scientific">Micromonospora craterilacus</name>
    <dbReference type="NCBI Taxonomy" id="1655439"/>
    <lineage>
        <taxon>Bacteria</taxon>
        <taxon>Bacillati</taxon>
        <taxon>Actinomycetota</taxon>
        <taxon>Actinomycetes</taxon>
        <taxon>Micromonosporales</taxon>
        <taxon>Micromonosporaceae</taxon>
        <taxon>Micromonospora</taxon>
    </lineage>
</organism>
<name>A0A2W2EQT4_9ACTN</name>
<dbReference type="GO" id="GO:0003700">
    <property type="term" value="F:DNA-binding transcription factor activity"/>
    <property type="evidence" value="ECO:0007669"/>
    <property type="project" value="TreeGrafter"/>
</dbReference>
<keyword evidence="5" id="KW-1185">Reference proteome</keyword>
<dbReference type="Gene3D" id="1.10.357.10">
    <property type="entry name" value="Tetracycline Repressor, domain 2"/>
    <property type="match status" value="1"/>
</dbReference>
<protein>
    <submittedName>
        <fullName evidence="4">TetR family transcriptional regulator</fullName>
    </submittedName>
</protein>